<protein>
    <recommendedName>
        <fullName evidence="6">Metallothionein-I transcription activator</fullName>
    </recommendedName>
</protein>
<evidence type="ECO:0000256" key="1">
    <source>
        <dbReference type="ARBA" id="ARBA00022723"/>
    </source>
</evidence>
<feature type="region of interest" description="Disordered" evidence="3">
    <location>
        <begin position="1"/>
        <end position="159"/>
    </location>
</feature>
<dbReference type="GO" id="GO:0046872">
    <property type="term" value="F:metal ion binding"/>
    <property type="evidence" value="ECO:0007669"/>
    <property type="project" value="UniProtKB-KW"/>
</dbReference>
<keyword evidence="1" id="KW-0479">Metal-binding</keyword>
<dbReference type="GO" id="GO:0006351">
    <property type="term" value="P:DNA-templated transcription"/>
    <property type="evidence" value="ECO:0007669"/>
    <property type="project" value="InterPro"/>
</dbReference>
<dbReference type="Proteomes" id="UP000240883">
    <property type="component" value="Unassembled WGS sequence"/>
</dbReference>
<proteinExistence type="predicted"/>
<reference evidence="4 5" key="1">
    <citation type="journal article" date="2018" name="Front. Microbiol.">
        <title>Genome-Wide Analysis of Corynespora cassiicola Leaf Fall Disease Putative Effectors.</title>
        <authorList>
            <person name="Lopez D."/>
            <person name="Ribeiro S."/>
            <person name="Label P."/>
            <person name="Fumanal B."/>
            <person name="Venisse J.S."/>
            <person name="Kohler A."/>
            <person name="de Oliveira R.R."/>
            <person name="Labutti K."/>
            <person name="Lipzen A."/>
            <person name="Lail K."/>
            <person name="Bauer D."/>
            <person name="Ohm R.A."/>
            <person name="Barry K.W."/>
            <person name="Spatafora J."/>
            <person name="Grigoriev I.V."/>
            <person name="Martin F.M."/>
            <person name="Pujade-Renaud V."/>
        </authorList>
    </citation>
    <scope>NUCLEOTIDE SEQUENCE [LARGE SCALE GENOMIC DNA]</scope>
    <source>
        <strain evidence="4 5">Philippines</strain>
    </source>
</reference>
<feature type="compositionally biased region" description="Acidic residues" evidence="3">
    <location>
        <begin position="137"/>
        <end position="146"/>
    </location>
</feature>
<gene>
    <name evidence="4" type="ORF">BS50DRAFT_584556</name>
</gene>
<evidence type="ECO:0000256" key="3">
    <source>
        <dbReference type="SAM" id="MobiDB-lite"/>
    </source>
</evidence>
<dbReference type="Gene3D" id="2.20.28.30">
    <property type="entry name" value="RNA polymerase ii, chain L"/>
    <property type="match status" value="1"/>
</dbReference>
<name>A0A2T2P0W9_CORCC</name>
<accession>A0A2T2P0W9</accession>
<dbReference type="InterPro" id="IPR029040">
    <property type="entry name" value="RPABC4/Spt4"/>
</dbReference>
<dbReference type="EMBL" id="KZ678131">
    <property type="protein sequence ID" value="PSN70998.1"/>
    <property type="molecule type" value="Genomic_DNA"/>
</dbReference>
<evidence type="ECO:0000313" key="5">
    <source>
        <dbReference type="Proteomes" id="UP000240883"/>
    </source>
</evidence>
<feature type="compositionally biased region" description="Pro residues" evidence="3">
    <location>
        <begin position="16"/>
        <end position="30"/>
    </location>
</feature>
<keyword evidence="2" id="KW-0862">Zinc</keyword>
<evidence type="ECO:0008006" key="6">
    <source>
        <dbReference type="Google" id="ProtNLM"/>
    </source>
</evidence>
<organism evidence="4 5">
    <name type="scientific">Corynespora cassiicola Philippines</name>
    <dbReference type="NCBI Taxonomy" id="1448308"/>
    <lineage>
        <taxon>Eukaryota</taxon>
        <taxon>Fungi</taxon>
        <taxon>Dikarya</taxon>
        <taxon>Ascomycota</taxon>
        <taxon>Pezizomycotina</taxon>
        <taxon>Dothideomycetes</taxon>
        <taxon>Pleosporomycetidae</taxon>
        <taxon>Pleosporales</taxon>
        <taxon>Corynesporascaceae</taxon>
        <taxon>Corynespora</taxon>
    </lineage>
</organism>
<evidence type="ECO:0000313" key="4">
    <source>
        <dbReference type="EMBL" id="PSN70998.1"/>
    </source>
</evidence>
<dbReference type="GO" id="GO:0003899">
    <property type="term" value="F:DNA-directed RNA polymerase activity"/>
    <property type="evidence" value="ECO:0007669"/>
    <property type="project" value="InterPro"/>
</dbReference>
<dbReference type="AlphaFoldDB" id="A0A2T2P0W9"/>
<dbReference type="SMART" id="SM00659">
    <property type="entry name" value="RPOLCX"/>
    <property type="match status" value="1"/>
</dbReference>
<sequence>MPPLTRRASRIAVDSPPSPDTPSAAMPPTPRTRGAAAVPNPDTDAEMQDSATPSAEDSGIFVPEYYNAPPASSGHPHEAEIIAALHRADDDDDDDDGPSALTVEAFNSSSEEYSGEDAGSESEGTCTGDASAHGTDADNDNDTDTDTEARSRTSGIRASAPVTAPVYPSALTSTAMAAVGSTSRGSALMTPPAVPARAGNDNPVVPQRKVVRYKCAGFREDGLVDEENGLLIQACDEYVEVAVGSRDQSALRCKACGCRVLYKLRTGRMVQFQTA</sequence>
<evidence type="ECO:0000256" key="2">
    <source>
        <dbReference type="ARBA" id="ARBA00022833"/>
    </source>
</evidence>
<dbReference type="SUPFAM" id="SSF63393">
    <property type="entry name" value="RNA polymerase subunits"/>
    <property type="match status" value="1"/>
</dbReference>
<keyword evidence="5" id="KW-1185">Reference proteome</keyword>
<dbReference type="GO" id="GO:0003677">
    <property type="term" value="F:DNA binding"/>
    <property type="evidence" value="ECO:0007669"/>
    <property type="project" value="InterPro"/>
</dbReference>
<dbReference type="InterPro" id="IPR006591">
    <property type="entry name" value="RNAP_P/RPABC4"/>
</dbReference>